<dbReference type="GO" id="GO:0000139">
    <property type="term" value="C:Golgi membrane"/>
    <property type="evidence" value="ECO:0007669"/>
    <property type="project" value="UniProtKB-SubCell"/>
</dbReference>
<comment type="caution">
    <text evidence="10">The sequence shown here is derived from an EMBL/GenBank/DDBJ whole genome shotgun (WGS) entry which is preliminary data.</text>
</comment>
<dbReference type="Pfam" id="PF03567">
    <property type="entry name" value="Sulfotransfer_2"/>
    <property type="match status" value="1"/>
</dbReference>
<dbReference type="AlphaFoldDB" id="A0A9D4K3N2"/>
<reference evidence="10" key="2">
    <citation type="submission" date="2020-11" db="EMBL/GenBank/DDBJ databases">
        <authorList>
            <person name="McCartney M.A."/>
            <person name="Auch B."/>
            <person name="Kono T."/>
            <person name="Mallez S."/>
            <person name="Becker A."/>
            <person name="Gohl D.M."/>
            <person name="Silverstein K.A.T."/>
            <person name="Koren S."/>
            <person name="Bechman K.B."/>
            <person name="Herman A."/>
            <person name="Abrahante J.E."/>
            <person name="Garbe J."/>
        </authorList>
    </citation>
    <scope>NUCLEOTIDE SEQUENCE</scope>
    <source>
        <strain evidence="10">Duluth1</strain>
        <tissue evidence="10">Whole animal</tissue>
    </source>
</reference>
<keyword evidence="9" id="KW-0119">Carbohydrate metabolism</keyword>
<comment type="subcellular location">
    <subcellularLocation>
        <location evidence="1 9">Golgi apparatus membrane</location>
        <topology evidence="1 9">Single-pass type II membrane protein</topology>
    </subcellularLocation>
</comment>
<evidence type="ECO:0000313" key="11">
    <source>
        <dbReference type="Proteomes" id="UP000828390"/>
    </source>
</evidence>
<evidence type="ECO:0000256" key="4">
    <source>
        <dbReference type="ARBA" id="ARBA00022692"/>
    </source>
</evidence>
<keyword evidence="3 9" id="KW-0808">Transferase</keyword>
<dbReference type="GO" id="GO:0016051">
    <property type="term" value="P:carbohydrate biosynthetic process"/>
    <property type="evidence" value="ECO:0007669"/>
    <property type="project" value="InterPro"/>
</dbReference>
<evidence type="ECO:0000256" key="5">
    <source>
        <dbReference type="ARBA" id="ARBA00022989"/>
    </source>
</evidence>
<keyword evidence="8 9" id="KW-0325">Glycoprotein</keyword>
<protein>
    <recommendedName>
        <fullName evidence="9">Carbohydrate sulfotransferase</fullName>
        <ecNumber evidence="9">2.8.2.-</ecNumber>
    </recommendedName>
</protein>
<organism evidence="10 11">
    <name type="scientific">Dreissena polymorpha</name>
    <name type="common">Zebra mussel</name>
    <name type="synonym">Mytilus polymorpha</name>
    <dbReference type="NCBI Taxonomy" id="45954"/>
    <lineage>
        <taxon>Eukaryota</taxon>
        <taxon>Metazoa</taxon>
        <taxon>Spiralia</taxon>
        <taxon>Lophotrochozoa</taxon>
        <taxon>Mollusca</taxon>
        <taxon>Bivalvia</taxon>
        <taxon>Autobranchia</taxon>
        <taxon>Heteroconchia</taxon>
        <taxon>Euheterodonta</taxon>
        <taxon>Imparidentia</taxon>
        <taxon>Neoheterodontei</taxon>
        <taxon>Myida</taxon>
        <taxon>Dreissenoidea</taxon>
        <taxon>Dreissenidae</taxon>
        <taxon>Dreissena</taxon>
    </lineage>
</organism>
<dbReference type="EC" id="2.8.2.-" evidence="9"/>
<evidence type="ECO:0000256" key="7">
    <source>
        <dbReference type="ARBA" id="ARBA00023136"/>
    </source>
</evidence>
<dbReference type="InterPro" id="IPR005331">
    <property type="entry name" value="Sulfotransferase"/>
</dbReference>
<keyword evidence="9" id="KW-0735">Signal-anchor</keyword>
<evidence type="ECO:0000256" key="6">
    <source>
        <dbReference type="ARBA" id="ARBA00023034"/>
    </source>
</evidence>
<dbReference type="PANTHER" id="PTHR12137:SF54">
    <property type="entry name" value="CARBOHYDRATE SULFOTRANSFERASE"/>
    <property type="match status" value="1"/>
</dbReference>
<evidence type="ECO:0000256" key="2">
    <source>
        <dbReference type="ARBA" id="ARBA00006339"/>
    </source>
</evidence>
<proteinExistence type="inferred from homology"/>
<keyword evidence="7" id="KW-0472">Membrane</keyword>
<evidence type="ECO:0000256" key="8">
    <source>
        <dbReference type="ARBA" id="ARBA00023180"/>
    </source>
</evidence>
<name>A0A9D4K3N2_DREPO</name>
<keyword evidence="4" id="KW-0812">Transmembrane</keyword>
<reference evidence="10" key="1">
    <citation type="journal article" date="2019" name="bioRxiv">
        <title>The Genome of the Zebra Mussel, Dreissena polymorpha: A Resource for Invasive Species Research.</title>
        <authorList>
            <person name="McCartney M.A."/>
            <person name="Auch B."/>
            <person name="Kono T."/>
            <person name="Mallez S."/>
            <person name="Zhang Y."/>
            <person name="Obille A."/>
            <person name="Becker A."/>
            <person name="Abrahante J.E."/>
            <person name="Garbe J."/>
            <person name="Badalamenti J.P."/>
            <person name="Herman A."/>
            <person name="Mangelson H."/>
            <person name="Liachko I."/>
            <person name="Sullivan S."/>
            <person name="Sone E.D."/>
            <person name="Koren S."/>
            <person name="Silverstein K.A.T."/>
            <person name="Beckman K.B."/>
            <person name="Gohl D.M."/>
        </authorList>
    </citation>
    <scope>NUCLEOTIDE SEQUENCE</scope>
    <source>
        <strain evidence="10">Duluth1</strain>
        <tissue evidence="10">Whole animal</tissue>
    </source>
</reference>
<dbReference type="EMBL" id="JAIWYP010000004">
    <property type="protein sequence ID" value="KAH3832398.1"/>
    <property type="molecule type" value="Genomic_DNA"/>
</dbReference>
<evidence type="ECO:0000256" key="9">
    <source>
        <dbReference type="RuleBase" id="RU364020"/>
    </source>
</evidence>
<gene>
    <name evidence="10" type="ORF">DPMN_105684</name>
</gene>
<keyword evidence="11" id="KW-1185">Reference proteome</keyword>
<sequence length="354" mass="41950">MNNLKQRRVMLRSVCARYSRFMSRLRPTGVVWSLKLPVAHYCITPKAGCTTWKQIFRFLSGDVRIRSTVDTPSDIDRMFVHYYPLKNINATKLIDPVIQARMKHEFSFMISRNPYTRLWSAYIDKFLLPDFWRTDALNMIRAVRPNASEYDLKCANNLSFQEFLKFIVIQYPVNLNEHWQPIFKLCNPCRIDYDVIGTQETFLEDTKYILKRIGLANITTKMFAKENRIKEEVEMLTKYNFNLETRIREGCFDKLDVAHRLWKAFQFNGYVHRSIAFPWKRLEMSNFTSAPVETFLKQVILAMNFQRDSDLVMGSQKKDMMLEAYQQTSSELLSRVQAVYNLDFKLFGYDVKLI</sequence>
<dbReference type="InterPro" id="IPR018011">
    <property type="entry name" value="Carb_sulfotrans_8-10"/>
</dbReference>
<dbReference type="GO" id="GO:0008146">
    <property type="term" value="F:sulfotransferase activity"/>
    <property type="evidence" value="ECO:0007669"/>
    <property type="project" value="InterPro"/>
</dbReference>
<evidence type="ECO:0000256" key="3">
    <source>
        <dbReference type="ARBA" id="ARBA00022679"/>
    </source>
</evidence>
<keyword evidence="6 9" id="KW-0333">Golgi apparatus</keyword>
<keyword evidence="5" id="KW-1133">Transmembrane helix</keyword>
<dbReference type="Proteomes" id="UP000828390">
    <property type="component" value="Unassembled WGS sequence"/>
</dbReference>
<evidence type="ECO:0000256" key="1">
    <source>
        <dbReference type="ARBA" id="ARBA00004323"/>
    </source>
</evidence>
<accession>A0A9D4K3N2</accession>
<comment type="similarity">
    <text evidence="2 9">Belongs to the sulfotransferase 2 family.</text>
</comment>
<evidence type="ECO:0000313" key="10">
    <source>
        <dbReference type="EMBL" id="KAH3832398.1"/>
    </source>
</evidence>
<dbReference type="PANTHER" id="PTHR12137">
    <property type="entry name" value="CARBOHYDRATE SULFOTRANSFERASE"/>
    <property type="match status" value="1"/>
</dbReference>